<evidence type="ECO:0000256" key="1">
    <source>
        <dbReference type="SAM" id="MobiDB-lite"/>
    </source>
</evidence>
<organism evidence="2 3">
    <name type="scientific">Tuber borchii</name>
    <name type="common">White truffle</name>
    <dbReference type="NCBI Taxonomy" id="42251"/>
    <lineage>
        <taxon>Eukaryota</taxon>
        <taxon>Fungi</taxon>
        <taxon>Dikarya</taxon>
        <taxon>Ascomycota</taxon>
        <taxon>Pezizomycotina</taxon>
        <taxon>Pezizomycetes</taxon>
        <taxon>Pezizales</taxon>
        <taxon>Tuberaceae</taxon>
        <taxon>Tuber</taxon>
    </lineage>
</organism>
<sequence>MLGFEESDTDGEGEVPGDMDKEQKIWRYEVQKCGSGGGMGSTSRATPIKGFRLRQLLPWTNSTELIFHSIPGRENLDDTVVKTAEAANMLRHRIGSLDFSASYGWAIPPQEMLH</sequence>
<keyword evidence="3" id="KW-1185">Reference proteome</keyword>
<feature type="compositionally biased region" description="Acidic residues" evidence="1">
    <location>
        <begin position="1"/>
        <end position="17"/>
    </location>
</feature>
<accession>A0A2T6ZDC9</accession>
<gene>
    <name evidence="2" type="ORF">B9Z19DRAFT_1068941</name>
</gene>
<comment type="caution">
    <text evidence="2">The sequence shown here is derived from an EMBL/GenBank/DDBJ whole genome shotgun (WGS) entry which is preliminary data.</text>
</comment>
<dbReference type="Proteomes" id="UP000244722">
    <property type="component" value="Unassembled WGS sequence"/>
</dbReference>
<reference evidence="2 3" key="1">
    <citation type="submission" date="2017-04" db="EMBL/GenBank/DDBJ databases">
        <title>Draft genome sequence of Tuber borchii Vittad., a whitish edible truffle.</title>
        <authorList>
            <consortium name="DOE Joint Genome Institute"/>
            <person name="Murat C."/>
            <person name="Kuo A."/>
            <person name="Barry K.W."/>
            <person name="Clum A."/>
            <person name="Dockter R.B."/>
            <person name="Fauchery L."/>
            <person name="Iotti M."/>
            <person name="Kohler A."/>
            <person name="Labutti K."/>
            <person name="Lindquist E.A."/>
            <person name="Lipzen A."/>
            <person name="Ohm R.A."/>
            <person name="Wang M."/>
            <person name="Grigoriev I.V."/>
            <person name="Zambonelli A."/>
            <person name="Martin F.M."/>
        </authorList>
    </citation>
    <scope>NUCLEOTIDE SEQUENCE [LARGE SCALE GENOMIC DNA]</scope>
    <source>
        <strain evidence="2 3">Tbo3840</strain>
    </source>
</reference>
<feature type="region of interest" description="Disordered" evidence="1">
    <location>
        <begin position="1"/>
        <end position="22"/>
    </location>
</feature>
<dbReference type="EMBL" id="NESQ01000372">
    <property type="protein sequence ID" value="PUU73495.1"/>
    <property type="molecule type" value="Genomic_DNA"/>
</dbReference>
<evidence type="ECO:0000313" key="3">
    <source>
        <dbReference type="Proteomes" id="UP000244722"/>
    </source>
</evidence>
<name>A0A2T6ZDC9_TUBBO</name>
<dbReference type="AlphaFoldDB" id="A0A2T6ZDC9"/>
<evidence type="ECO:0000313" key="2">
    <source>
        <dbReference type="EMBL" id="PUU73495.1"/>
    </source>
</evidence>
<proteinExistence type="predicted"/>
<protein>
    <submittedName>
        <fullName evidence="2">Uncharacterized protein</fullName>
    </submittedName>
</protein>
<dbReference type="Gene3D" id="6.10.250.2940">
    <property type="match status" value="1"/>
</dbReference>